<dbReference type="Pfam" id="PF00440">
    <property type="entry name" value="TetR_N"/>
    <property type="match status" value="1"/>
</dbReference>
<dbReference type="EMBL" id="CP038799">
    <property type="protein sequence ID" value="QIV81577.1"/>
    <property type="molecule type" value="Genomic_DNA"/>
</dbReference>
<dbReference type="InterPro" id="IPR050624">
    <property type="entry name" value="HTH-type_Tx_Regulator"/>
</dbReference>
<evidence type="ECO:0000313" key="6">
    <source>
        <dbReference type="Proteomes" id="UP000501849"/>
    </source>
</evidence>
<dbReference type="PANTHER" id="PTHR43479">
    <property type="entry name" value="ACREF/ENVCD OPERON REPRESSOR-RELATED"/>
    <property type="match status" value="1"/>
</dbReference>
<evidence type="ECO:0000256" key="1">
    <source>
        <dbReference type="ARBA" id="ARBA00023125"/>
    </source>
</evidence>
<feature type="DNA-binding region" description="H-T-H motif" evidence="2">
    <location>
        <begin position="42"/>
        <end position="61"/>
    </location>
</feature>
<dbReference type="SUPFAM" id="SSF46689">
    <property type="entry name" value="Homeodomain-like"/>
    <property type="match status" value="1"/>
</dbReference>
<dbReference type="GO" id="GO:0003677">
    <property type="term" value="F:DNA binding"/>
    <property type="evidence" value="ECO:0007669"/>
    <property type="project" value="UniProtKB-UniRule"/>
</dbReference>
<dbReference type="KEGG" id="mfre:EXE63_12240"/>
<dbReference type="InterPro" id="IPR001647">
    <property type="entry name" value="HTH_TetR"/>
</dbReference>
<organism evidence="5 6">
    <name type="scientific">Mycolicibacterium frederiksbergense</name>
    <dbReference type="NCBI Taxonomy" id="117567"/>
    <lineage>
        <taxon>Bacteria</taxon>
        <taxon>Bacillati</taxon>
        <taxon>Actinomycetota</taxon>
        <taxon>Actinomycetes</taxon>
        <taxon>Mycobacteriales</taxon>
        <taxon>Mycobacteriaceae</taxon>
        <taxon>Mycolicibacterium</taxon>
    </lineage>
</organism>
<reference evidence="5 6" key="1">
    <citation type="submission" date="2019-04" db="EMBL/GenBank/DDBJ databases">
        <title>Draft, Whole-Genome Sequence of the Anthracene-degrading Mycobacterium frederiksbergense LB501T, Isolated from a Polycyclic Aromatic Hydrocarbon (PAH)-Contaminated Soil.</title>
        <authorList>
            <person name="Augelletti F."/>
        </authorList>
    </citation>
    <scope>NUCLEOTIDE SEQUENCE [LARGE SCALE GENOMIC DNA]</scope>
    <source>
        <strain evidence="5 6">LB 501T</strain>
    </source>
</reference>
<feature type="region of interest" description="Disordered" evidence="3">
    <location>
        <begin position="203"/>
        <end position="226"/>
    </location>
</feature>
<dbReference type="Proteomes" id="UP000501849">
    <property type="component" value="Chromosome"/>
</dbReference>
<evidence type="ECO:0000313" key="5">
    <source>
        <dbReference type="EMBL" id="QIV81577.1"/>
    </source>
</evidence>
<keyword evidence="1 2" id="KW-0238">DNA-binding</keyword>
<dbReference type="PROSITE" id="PS50977">
    <property type="entry name" value="HTH_TETR_2"/>
    <property type="match status" value="1"/>
</dbReference>
<evidence type="ECO:0000259" key="4">
    <source>
        <dbReference type="PROSITE" id="PS50977"/>
    </source>
</evidence>
<feature type="domain" description="HTH tetR-type" evidence="4">
    <location>
        <begin position="20"/>
        <end position="79"/>
    </location>
</feature>
<evidence type="ECO:0000256" key="3">
    <source>
        <dbReference type="SAM" id="MobiDB-lite"/>
    </source>
</evidence>
<dbReference type="InterPro" id="IPR009057">
    <property type="entry name" value="Homeodomain-like_sf"/>
</dbReference>
<dbReference type="Gene3D" id="1.10.357.10">
    <property type="entry name" value="Tetracycline Repressor, domain 2"/>
    <property type="match status" value="1"/>
</dbReference>
<proteinExistence type="predicted"/>
<evidence type="ECO:0000256" key="2">
    <source>
        <dbReference type="PROSITE-ProRule" id="PRU00335"/>
    </source>
</evidence>
<dbReference type="RefSeq" id="WP_168142181.1">
    <property type="nucleotide sequence ID" value="NZ_CP038799.1"/>
</dbReference>
<name>A0A6H0S6A8_9MYCO</name>
<sequence>MDLVTQVRPYRGVAAPQRLAERRRRFLDAGLDLLGQTYDELTVRAICRQSGIATRHFYEAFADKDEFVAAVFDSVIGEIAGTTQAAVAAVAPPEQNRAGITNLVRIIGDDARIGRLLFDPQLSNAILVRKRAELGGFFAVLAGQHAQTVLGQEDSHEIKAIAHFIVGGVNQTIHGWLTGAIALTRDELIELLTALLNTFPDPRRAGVPPASGESVAPRGIGRRVGA</sequence>
<accession>A0A6H0S6A8</accession>
<protein>
    <submittedName>
        <fullName evidence="5">TetR/AcrR family transcriptional regulator</fullName>
    </submittedName>
</protein>
<keyword evidence="6" id="KW-1185">Reference proteome</keyword>
<dbReference type="PANTHER" id="PTHR43479:SF11">
    <property type="entry name" value="ACREF_ENVCD OPERON REPRESSOR-RELATED"/>
    <property type="match status" value="1"/>
</dbReference>
<dbReference type="AlphaFoldDB" id="A0A6H0S6A8"/>
<gene>
    <name evidence="5" type="ORF">EXE63_12240</name>
</gene>